<protein>
    <submittedName>
        <fullName evidence="1">Uncharacterized protein</fullName>
    </submittedName>
</protein>
<keyword evidence="2" id="KW-1185">Reference proteome</keyword>
<comment type="caution">
    <text evidence="1">The sequence shown here is derived from an EMBL/GenBank/DDBJ whole genome shotgun (WGS) entry which is preliminary data.</text>
</comment>
<evidence type="ECO:0000313" key="2">
    <source>
        <dbReference type="Proteomes" id="UP000603865"/>
    </source>
</evidence>
<organism evidence="1 2">
    <name type="scientific">Deinococcus ruber</name>
    <dbReference type="NCBI Taxonomy" id="1848197"/>
    <lineage>
        <taxon>Bacteria</taxon>
        <taxon>Thermotogati</taxon>
        <taxon>Deinococcota</taxon>
        <taxon>Deinococci</taxon>
        <taxon>Deinococcales</taxon>
        <taxon>Deinococcaceae</taxon>
        <taxon>Deinococcus</taxon>
    </lineage>
</organism>
<gene>
    <name evidence="1" type="ORF">GCM10008957_32790</name>
</gene>
<evidence type="ECO:0000313" key="1">
    <source>
        <dbReference type="EMBL" id="GGR17497.1"/>
    </source>
</evidence>
<dbReference type="AlphaFoldDB" id="A0A918CE10"/>
<proteinExistence type="predicted"/>
<reference evidence="1" key="2">
    <citation type="submission" date="2020-09" db="EMBL/GenBank/DDBJ databases">
        <authorList>
            <person name="Sun Q."/>
            <person name="Ohkuma M."/>
        </authorList>
    </citation>
    <scope>NUCLEOTIDE SEQUENCE</scope>
    <source>
        <strain evidence="1">JCM 31311</strain>
    </source>
</reference>
<dbReference type="EMBL" id="BMQL01000020">
    <property type="protein sequence ID" value="GGR17497.1"/>
    <property type="molecule type" value="Genomic_DNA"/>
</dbReference>
<accession>A0A918CE10</accession>
<dbReference type="Proteomes" id="UP000603865">
    <property type="component" value="Unassembled WGS sequence"/>
</dbReference>
<reference evidence="1" key="1">
    <citation type="journal article" date="2014" name="Int. J. Syst. Evol. Microbiol.">
        <title>Complete genome sequence of Corynebacterium casei LMG S-19264T (=DSM 44701T), isolated from a smear-ripened cheese.</title>
        <authorList>
            <consortium name="US DOE Joint Genome Institute (JGI-PGF)"/>
            <person name="Walter F."/>
            <person name="Albersmeier A."/>
            <person name="Kalinowski J."/>
            <person name="Ruckert C."/>
        </authorList>
    </citation>
    <scope>NUCLEOTIDE SEQUENCE</scope>
    <source>
        <strain evidence="1">JCM 31311</strain>
    </source>
</reference>
<sequence>MVLGAEQLGQAAAFLGVHVEVCGVPGTAEQATTVGMWGDGLDMAWEAHADAKGTVAVVGAGALLRGEMPGRFDEGAGFAAAGYSSQEQVLVGVLHGVGEGSLLSGAVGWKRSKGREELRKGCLGGGHAGHLPLFLGQREQR</sequence>
<name>A0A918CE10_9DEIO</name>